<dbReference type="Gene3D" id="3.30.750.170">
    <property type="match status" value="1"/>
</dbReference>
<dbReference type="PROSITE" id="PS51257">
    <property type="entry name" value="PROKAR_LIPOPROTEIN"/>
    <property type="match status" value="1"/>
</dbReference>
<keyword evidence="1" id="KW-0732">Signal</keyword>
<dbReference type="SUPFAM" id="SSF52096">
    <property type="entry name" value="ClpP/crotonase"/>
    <property type="match status" value="1"/>
</dbReference>
<evidence type="ECO:0000259" key="2">
    <source>
        <dbReference type="Pfam" id="PF03572"/>
    </source>
</evidence>
<dbReference type="GO" id="GO:0004175">
    <property type="term" value="F:endopeptidase activity"/>
    <property type="evidence" value="ECO:0007669"/>
    <property type="project" value="TreeGrafter"/>
</dbReference>
<dbReference type="GO" id="GO:0030288">
    <property type="term" value="C:outer membrane-bounded periplasmic space"/>
    <property type="evidence" value="ECO:0007669"/>
    <property type="project" value="TreeGrafter"/>
</dbReference>
<feature type="domain" description="Tail specific protease" evidence="2">
    <location>
        <begin position="239"/>
        <end position="391"/>
    </location>
</feature>
<dbReference type="PANTHER" id="PTHR32060">
    <property type="entry name" value="TAIL-SPECIFIC PROTEASE"/>
    <property type="match status" value="1"/>
</dbReference>
<comment type="caution">
    <text evidence="3">The sequence shown here is derived from an EMBL/GenBank/DDBJ whole genome shotgun (WGS) entry which is preliminary data.</text>
</comment>
<reference evidence="3 4" key="1">
    <citation type="submission" date="2019-12" db="EMBL/GenBank/DDBJ databases">
        <title>Mucilaginibacter sp. HMF7410 genome sequencing and assembly.</title>
        <authorList>
            <person name="Kang H."/>
            <person name="Cha I."/>
            <person name="Kim H."/>
            <person name="Joh K."/>
        </authorList>
    </citation>
    <scope>NUCLEOTIDE SEQUENCE [LARGE SCALE GENOMIC DNA]</scope>
    <source>
        <strain evidence="3 4">HMF7410</strain>
    </source>
</reference>
<dbReference type="Proteomes" id="UP000462014">
    <property type="component" value="Unassembled WGS sequence"/>
</dbReference>
<protein>
    <recommendedName>
        <fullName evidence="2">Tail specific protease domain-containing protein</fullName>
    </recommendedName>
</protein>
<dbReference type="SUPFAM" id="SSF50156">
    <property type="entry name" value="PDZ domain-like"/>
    <property type="match status" value="1"/>
</dbReference>
<keyword evidence="4" id="KW-1185">Reference proteome</keyword>
<evidence type="ECO:0000313" key="3">
    <source>
        <dbReference type="EMBL" id="MVN20853.1"/>
    </source>
</evidence>
<dbReference type="GO" id="GO:0007165">
    <property type="term" value="P:signal transduction"/>
    <property type="evidence" value="ECO:0007669"/>
    <property type="project" value="TreeGrafter"/>
</dbReference>
<dbReference type="EMBL" id="WPIK01000004">
    <property type="protein sequence ID" value="MVN20853.1"/>
    <property type="molecule type" value="Genomic_DNA"/>
</dbReference>
<dbReference type="InterPro" id="IPR005151">
    <property type="entry name" value="Tail-specific_protease"/>
</dbReference>
<dbReference type="GO" id="GO:0008236">
    <property type="term" value="F:serine-type peptidase activity"/>
    <property type="evidence" value="ECO:0007669"/>
    <property type="project" value="InterPro"/>
</dbReference>
<sequence>MKKYGTYLTISLLFVVFFTACKKDNPTTTSAGTTTGTALDHIKDSVYLFTQEDYLWYDALPTYDVFKPRGFTGTTDVLALQSEVDALSQYKINPATSNPPRPYEYDPNYPGEAKYSFIDGGEVATSLGGTNKDFGFSPAYNTSSDLRVEYVYPGSPADQAGLVRGYQIIKINKNSSLSYDGTNGTNYNFVINAYYNSSTISLTLQKPDNTTFDVTLNAANYTVNPVLKSKVIDLGNGNKMGYVVFNSFTDPTNAKAYLDAAFTSFTAAGITDLVVDLRYNGGGSVSTAEYLSDLIVPYAKTNTLMYTSYFNDKLQNDNYPLLAEKYQINKGDFKPSNNQVNFTKAGSLNINRVFFIVTGSTASASELTINNLIPELNVQLIGTTTYGKPVGFFAIPIGSYQLYTPEFETKNSASQGGYYAGMTPGSATYPGVQASDDVTHDFGDTNEALLARAISYATKGTYTISSALTTLSTGKSGSQLSEDQINRISHDLSKRDVNVMISKKLKNK</sequence>
<dbReference type="RefSeq" id="WP_157564717.1">
    <property type="nucleotide sequence ID" value="NZ_WPIK01000004.1"/>
</dbReference>
<name>A0A7K1SUB9_9SPHI</name>
<dbReference type="Gene3D" id="3.90.226.10">
    <property type="entry name" value="2-enoyl-CoA Hydratase, Chain A, domain 1"/>
    <property type="match status" value="1"/>
</dbReference>
<feature type="signal peptide" evidence="1">
    <location>
        <begin position="1"/>
        <end position="22"/>
    </location>
</feature>
<evidence type="ECO:0000313" key="4">
    <source>
        <dbReference type="Proteomes" id="UP000462014"/>
    </source>
</evidence>
<dbReference type="Gene3D" id="2.30.42.10">
    <property type="match status" value="1"/>
</dbReference>
<dbReference type="PANTHER" id="PTHR32060:SF30">
    <property type="entry name" value="CARBOXY-TERMINAL PROCESSING PROTEASE CTPA"/>
    <property type="match status" value="1"/>
</dbReference>
<gene>
    <name evidence="3" type="ORF">GO621_04810</name>
</gene>
<dbReference type="InterPro" id="IPR029045">
    <property type="entry name" value="ClpP/crotonase-like_dom_sf"/>
</dbReference>
<evidence type="ECO:0000256" key="1">
    <source>
        <dbReference type="SAM" id="SignalP"/>
    </source>
</evidence>
<proteinExistence type="predicted"/>
<dbReference type="Pfam" id="PF03572">
    <property type="entry name" value="Peptidase_S41"/>
    <property type="match status" value="1"/>
</dbReference>
<dbReference type="InterPro" id="IPR036034">
    <property type="entry name" value="PDZ_sf"/>
</dbReference>
<accession>A0A7K1SUB9</accession>
<feature type="chain" id="PRO_5029527848" description="Tail specific protease domain-containing protein" evidence="1">
    <location>
        <begin position="23"/>
        <end position="508"/>
    </location>
</feature>
<dbReference type="GO" id="GO:0006508">
    <property type="term" value="P:proteolysis"/>
    <property type="evidence" value="ECO:0007669"/>
    <property type="project" value="InterPro"/>
</dbReference>
<organism evidence="3 4">
    <name type="scientific">Mucilaginibacter arboris</name>
    <dbReference type="NCBI Taxonomy" id="2682090"/>
    <lineage>
        <taxon>Bacteria</taxon>
        <taxon>Pseudomonadati</taxon>
        <taxon>Bacteroidota</taxon>
        <taxon>Sphingobacteriia</taxon>
        <taxon>Sphingobacteriales</taxon>
        <taxon>Sphingobacteriaceae</taxon>
        <taxon>Mucilaginibacter</taxon>
    </lineage>
</organism>
<dbReference type="CDD" id="cd07561">
    <property type="entry name" value="Peptidase_S41_CPP_like"/>
    <property type="match status" value="1"/>
</dbReference>
<dbReference type="AlphaFoldDB" id="A0A7K1SUB9"/>